<dbReference type="PANTHER" id="PTHR46708:SF11">
    <property type="entry name" value="RECEPTOR-TYPE TYROSINE-PROTEIN PHOSPHATASE ETA-LIKE"/>
    <property type="match status" value="1"/>
</dbReference>
<comment type="similarity">
    <text evidence="2">Belongs to the protein-tyrosine phosphatase family. Receptor class 3 subfamily.</text>
</comment>
<comment type="caution">
    <text evidence="4">The sequence shown here is derived from an EMBL/GenBank/DDBJ whole genome shotgun (WGS) entry which is preliminary data.</text>
</comment>
<gene>
    <name evidence="4" type="primary">Ptprj_1</name>
    <name evidence="4" type="ORF">CATFUS_R04220</name>
</gene>
<evidence type="ECO:0000256" key="1">
    <source>
        <dbReference type="ARBA" id="ARBA00022737"/>
    </source>
</evidence>
<feature type="domain" description="Fibronectin type-III" evidence="3">
    <location>
        <begin position="6"/>
        <end position="98"/>
    </location>
</feature>
<feature type="non-terminal residue" evidence="4">
    <location>
        <position position="247"/>
    </location>
</feature>
<dbReference type="SUPFAM" id="SSF49265">
    <property type="entry name" value="Fibronectin type III"/>
    <property type="match status" value="2"/>
</dbReference>
<keyword evidence="1" id="KW-0677">Repeat</keyword>
<evidence type="ECO:0000259" key="3">
    <source>
        <dbReference type="PROSITE" id="PS50853"/>
    </source>
</evidence>
<dbReference type="SMART" id="SM00060">
    <property type="entry name" value="FN3"/>
    <property type="match status" value="3"/>
</dbReference>
<evidence type="ECO:0000313" key="5">
    <source>
        <dbReference type="Proteomes" id="UP000519684"/>
    </source>
</evidence>
<organism evidence="4 5">
    <name type="scientific">Catharus fuscescens</name>
    <name type="common">Veery</name>
    <name type="synonym">Turdus fuscescens</name>
    <dbReference type="NCBI Taxonomy" id="159581"/>
    <lineage>
        <taxon>Eukaryota</taxon>
        <taxon>Metazoa</taxon>
        <taxon>Chordata</taxon>
        <taxon>Craniata</taxon>
        <taxon>Vertebrata</taxon>
        <taxon>Euteleostomi</taxon>
        <taxon>Archelosauria</taxon>
        <taxon>Archosauria</taxon>
        <taxon>Dinosauria</taxon>
        <taxon>Saurischia</taxon>
        <taxon>Theropoda</taxon>
        <taxon>Coelurosauria</taxon>
        <taxon>Aves</taxon>
        <taxon>Neognathae</taxon>
        <taxon>Neoaves</taxon>
        <taxon>Telluraves</taxon>
        <taxon>Australaves</taxon>
        <taxon>Passeriformes</taxon>
        <taxon>Turdidae</taxon>
        <taxon>Catharus</taxon>
    </lineage>
</organism>
<evidence type="ECO:0000256" key="2">
    <source>
        <dbReference type="ARBA" id="ARBA00025789"/>
    </source>
</evidence>
<dbReference type="PANTHER" id="PTHR46708">
    <property type="entry name" value="TENASCIN"/>
    <property type="match status" value="1"/>
</dbReference>
<sequence>FIGSSLIYNVTAESITVTSVKLKWVVDENASDLKMTYRIGVLNGTDDTLLVRQTTNEIEVEITGLIPGTLYNFTVFPIVYDNGTEGEEMSRKIYTRPSPVHNLTAESIGVTSVTLKWEVTDSASDSYTYRIEIVNGTFVENRRFNETKAEIANLTAGTLYNFTVFTVAADNETEGEGVSIDLYTRPSPVHNLTAESIGVTSVTLKWEMNDSASDSYTYRIEVVNGTDNTLLMNKPFSETKAEITGLI</sequence>
<protein>
    <submittedName>
        <fullName evidence="4">PTPRJ phosphatase</fullName>
    </submittedName>
</protein>
<dbReference type="Pfam" id="PF00041">
    <property type="entry name" value="fn3"/>
    <property type="match status" value="2"/>
</dbReference>
<dbReference type="PROSITE" id="PS50853">
    <property type="entry name" value="FN3"/>
    <property type="match status" value="3"/>
</dbReference>
<dbReference type="InterPro" id="IPR013783">
    <property type="entry name" value="Ig-like_fold"/>
</dbReference>
<dbReference type="FunFam" id="2.60.40.10:FF:000362">
    <property type="entry name" value="Receptor-type tyrosine-protein phosphatase eta"/>
    <property type="match status" value="2"/>
</dbReference>
<dbReference type="InterPro" id="IPR036116">
    <property type="entry name" value="FN3_sf"/>
</dbReference>
<evidence type="ECO:0000313" key="4">
    <source>
        <dbReference type="EMBL" id="NXQ46253.1"/>
    </source>
</evidence>
<keyword evidence="5" id="KW-1185">Reference proteome</keyword>
<dbReference type="Proteomes" id="UP000519684">
    <property type="component" value="Unassembled WGS sequence"/>
</dbReference>
<dbReference type="CDD" id="cd00063">
    <property type="entry name" value="FN3"/>
    <property type="match status" value="3"/>
</dbReference>
<accession>A0A7L2D9B3</accession>
<dbReference type="AlphaFoldDB" id="A0A7L2D9B3"/>
<dbReference type="Gene3D" id="2.60.40.10">
    <property type="entry name" value="Immunoglobulins"/>
    <property type="match status" value="3"/>
</dbReference>
<dbReference type="InterPro" id="IPR003961">
    <property type="entry name" value="FN3_dom"/>
</dbReference>
<proteinExistence type="inferred from homology"/>
<feature type="non-terminal residue" evidence="4">
    <location>
        <position position="1"/>
    </location>
</feature>
<feature type="domain" description="Fibronectin type-III" evidence="3">
    <location>
        <begin position="99"/>
        <end position="187"/>
    </location>
</feature>
<name>A0A7L2D9B3_CATFU</name>
<reference evidence="4 5" key="1">
    <citation type="submission" date="2019-09" db="EMBL/GenBank/DDBJ databases">
        <title>Bird 10,000 Genomes (B10K) Project - Family phase.</title>
        <authorList>
            <person name="Zhang G."/>
        </authorList>
    </citation>
    <scope>NUCLEOTIDE SEQUENCE [LARGE SCALE GENOMIC DNA]</scope>
    <source>
        <strain evidence="4">B10K-DU-001-17</strain>
        <tissue evidence="4">Muscle</tissue>
    </source>
</reference>
<dbReference type="EMBL" id="VWYD01019687">
    <property type="protein sequence ID" value="NXQ46253.1"/>
    <property type="molecule type" value="Genomic_DNA"/>
</dbReference>
<feature type="domain" description="Fibronectin type-III" evidence="3">
    <location>
        <begin position="188"/>
        <end position="247"/>
    </location>
</feature>
<dbReference type="InterPro" id="IPR050991">
    <property type="entry name" value="ECM_Regulatory_Proteins"/>
</dbReference>